<feature type="domain" description="Ice-binding protein C-terminal" evidence="2">
    <location>
        <begin position="237"/>
        <end position="259"/>
    </location>
</feature>
<proteinExistence type="predicted"/>
<dbReference type="InterPro" id="IPR013424">
    <property type="entry name" value="Ice-binding_C"/>
</dbReference>
<sequence>MQTNTAHQVGSLARFSAMALASVIALGASSQAYATSSLSWQTPSNNKTLTETLKFGSLAAKSTSLGAMGVTDGVDNFWVYCLDPLTTAALTATYNTTSLSNFITGGGYTALYTNTTYKTAVSYGVQNTATVLSKLQDLYSHAYADSLSNSTKSAAFQYAVWEIEGDTGYSSTAGGLKYTSADSGFVTQVNAYLAALNSGNWTSVNGSNLGSTSAYTYTVYTPTGASQTFLRVTAGKTPEPGSLALAGLALFGVVYTRRKGSKA</sequence>
<feature type="signal peptide" evidence="1">
    <location>
        <begin position="1"/>
        <end position="34"/>
    </location>
</feature>
<evidence type="ECO:0000313" key="3">
    <source>
        <dbReference type="EMBL" id="MDT8998137.1"/>
    </source>
</evidence>
<organism evidence="3 4">
    <name type="scientific">Roseateles aquae</name>
    <dbReference type="NCBI Taxonomy" id="3077235"/>
    <lineage>
        <taxon>Bacteria</taxon>
        <taxon>Pseudomonadati</taxon>
        <taxon>Pseudomonadota</taxon>
        <taxon>Betaproteobacteria</taxon>
        <taxon>Burkholderiales</taxon>
        <taxon>Sphaerotilaceae</taxon>
        <taxon>Roseateles</taxon>
    </lineage>
</organism>
<accession>A0ABU3P761</accession>
<protein>
    <submittedName>
        <fullName evidence="3">PEP-CTERM sorting domain-containing protein</fullName>
    </submittedName>
</protein>
<evidence type="ECO:0000313" key="4">
    <source>
        <dbReference type="Proteomes" id="UP001246372"/>
    </source>
</evidence>
<feature type="chain" id="PRO_5047376184" evidence="1">
    <location>
        <begin position="35"/>
        <end position="263"/>
    </location>
</feature>
<reference evidence="3" key="1">
    <citation type="submission" date="2023-09" db="EMBL/GenBank/DDBJ databases">
        <title>Paucibacter sp. APW11 Genome sequencing and assembly.</title>
        <authorList>
            <person name="Kim I."/>
        </authorList>
    </citation>
    <scope>NUCLEOTIDE SEQUENCE</scope>
    <source>
        <strain evidence="3">APW11</strain>
    </source>
</reference>
<keyword evidence="1" id="KW-0732">Signal</keyword>
<name>A0ABU3P761_9BURK</name>
<gene>
    <name evidence="3" type="ORF">RQP53_02485</name>
</gene>
<dbReference type="EMBL" id="JAVXZY010000001">
    <property type="protein sequence ID" value="MDT8998137.1"/>
    <property type="molecule type" value="Genomic_DNA"/>
</dbReference>
<comment type="caution">
    <text evidence="3">The sequence shown here is derived from an EMBL/GenBank/DDBJ whole genome shotgun (WGS) entry which is preliminary data.</text>
</comment>
<evidence type="ECO:0000259" key="2">
    <source>
        <dbReference type="Pfam" id="PF07589"/>
    </source>
</evidence>
<dbReference type="Proteomes" id="UP001246372">
    <property type="component" value="Unassembled WGS sequence"/>
</dbReference>
<dbReference type="RefSeq" id="WP_315648441.1">
    <property type="nucleotide sequence ID" value="NZ_JAVXZY010000001.1"/>
</dbReference>
<evidence type="ECO:0000256" key="1">
    <source>
        <dbReference type="SAM" id="SignalP"/>
    </source>
</evidence>
<dbReference type="Pfam" id="PF07589">
    <property type="entry name" value="PEP-CTERM"/>
    <property type="match status" value="1"/>
</dbReference>
<keyword evidence="4" id="KW-1185">Reference proteome</keyword>